<dbReference type="GO" id="GO:0000460">
    <property type="term" value="P:maturation of 5.8S rRNA"/>
    <property type="evidence" value="ECO:0007669"/>
    <property type="project" value="TreeGrafter"/>
</dbReference>
<gene>
    <name evidence="7" type="ORF">K443DRAFT_87699</name>
</gene>
<reference evidence="8" key="2">
    <citation type="submission" date="2015-01" db="EMBL/GenBank/DDBJ databases">
        <title>Evolutionary Origins and Diversification of the Mycorrhizal Mutualists.</title>
        <authorList>
            <consortium name="DOE Joint Genome Institute"/>
            <consortium name="Mycorrhizal Genomics Consortium"/>
            <person name="Kohler A."/>
            <person name="Kuo A."/>
            <person name="Nagy L.G."/>
            <person name="Floudas D."/>
            <person name="Copeland A."/>
            <person name="Barry K.W."/>
            <person name="Cichocki N."/>
            <person name="Veneault-Fourrey C."/>
            <person name="LaButti K."/>
            <person name="Lindquist E.A."/>
            <person name="Lipzen A."/>
            <person name="Lundell T."/>
            <person name="Morin E."/>
            <person name="Murat C."/>
            <person name="Riley R."/>
            <person name="Ohm R."/>
            <person name="Sun H."/>
            <person name="Tunlid A."/>
            <person name="Henrissat B."/>
            <person name="Grigoriev I.V."/>
            <person name="Hibbett D.S."/>
            <person name="Martin F."/>
        </authorList>
    </citation>
    <scope>NUCLEOTIDE SEQUENCE [LARGE SCALE GENOMIC DNA]</scope>
    <source>
        <strain evidence="8">LaAM-08-1</strain>
    </source>
</reference>
<evidence type="ECO:0000313" key="7">
    <source>
        <dbReference type="EMBL" id="KIK07303.1"/>
    </source>
</evidence>
<dbReference type="InterPro" id="IPR011082">
    <property type="entry name" value="Exosome-assoc_fac/DNA_repair"/>
</dbReference>
<sequence>MTSETNKVKAKLAALSASFDDLEVELEPLFSQTLPETIIGLESIQKAKLQTVLPYLVYDLIFIYLKSRGIYPKTHPVVPELDRIRQYFEKITNAENPPSSKSFSLFTFLPLTQRIEIDKAAAGRFIKHAITQATWTKTAAEEAQDESETIPSQIPIKVTSKMIERAEYEKNLNGRESEEEEILEIYEGSNAMVVDKEADVSHISTGRKRGRPILDPFAGLRYLSLPSFYH</sequence>
<dbReference type="GO" id="GO:0003723">
    <property type="term" value="F:RNA binding"/>
    <property type="evidence" value="ECO:0007669"/>
    <property type="project" value="UniProtKB-UniRule"/>
</dbReference>
<evidence type="ECO:0000256" key="1">
    <source>
        <dbReference type="ARBA" id="ARBA00004123"/>
    </source>
</evidence>
<dbReference type="Pfam" id="PF04000">
    <property type="entry name" value="Sas10_Utp3"/>
    <property type="match status" value="1"/>
</dbReference>
<name>A0A0C9YH01_9AGAR</name>
<dbReference type="GO" id="GO:0005730">
    <property type="term" value="C:nucleolus"/>
    <property type="evidence" value="ECO:0007669"/>
    <property type="project" value="TreeGrafter"/>
</dbReference>
<accession>A0A0C9YH01</accession>
<dbReference type="HOGENOM" id="CLU_064339_0_1_1"/>
<dbReference type="STRING" id="1095629.A0A0C9YH01"/>
<evidence type="ECO:0000256" key="4">
    <source>
        <dbReference type="ARBA" id="ARBA00022884"/>
    </source>
</evidence>
<evidence type="ECO:0000256" key="5">
    <source>
        <dbReference type="ARBA" id="ARBA00023242"/>
    </source>
</evidence>
<evidence type="ECO:0000256" key="6">
    <source>
        <dbReference type="RuleBase" id="RU368003"/>
    </source>
</evidence>
<keyword evidence="8" id="KW-1185">Reference proteome</keyword>
<keyword evidence="4 6" id="KW-0694">RNA-binding</keyword>
<dbReference type="PANTHER" id="PTHR15341:SF3">
    <property type="entry name" value="NUCLEAR NUCLEIC ACID-BINDING PROTEIN C1D"/>
    <property type="match status" value="1"/>
</dbReference>
<reference evidence="7 8" key="1">
    <citation type="submission" date="2014-04" db="EMBL/GenBank/DDBJ databases">
        <authorList>
            <consortium name="DOE Joint Genome Institute"/>
            <person name="Kuo A."/>
            <person name="Kohler A."/>
            <person name="Nagy L.G."/>
            <person name="Floudas D."/>
            <person name="Copeland A."/>
            <person name="Barry K.W."/>
            <person name="Cichocki N."/>
            <person name="Veneault-Fourrey C."/>
            <person name="LaButti K."/>
            <person name="Lindquist E.A."/>
            <person name="Lipzen A."/>
            <person name="Lundell T."/>
            <person name="Morin E."/>
            <person name="Murat C."/>
            <person name="Sun H."/>
            <person name="Tunlid A."/>
            <person name="Henrissat B."/>
            <person name="Grigoriev I.V."/>
            <person name="Hibbett D.S."/>
            <person name="Martin F."/>
            <person name="Nordberg H.P."/>
            <person name="Cantor M.N."/>
            <person name="Hua S.X."/>
        </authorList>
    </citation>
    <scope>NUCLEOTIDE SEQUENCE [LARGE SCALE GENOMIC DNA]</scope>
    <source>
        <strain evidence="7 8">LaAM-08-1</strain>
    </source>
</reference>
<dbReference type="GO" id="GO:0000178">
    <property type="term" value="C:exosome (RNase complex)"/>
    <property type="evidence" value="ECO:0007669"/>
    <property type="project" value="TreeGrafter"/>
</dbReference>
<evidence type="ECO:0000313" key="8">
    <source>
        <dbReference type="Proteomes" id="UP000054477"/>
    </source>
</evidence>
<dbReference type="InterPro" id="IPR007146">
    <property type="entry name" value="Sas10/Utp3/C1D"/>
</dbReference>
<comment type="subcellular location">
    <subcellularLocation>
        <location evidence="1 6">Nucleus</location>
    </subcellularLocation>
</comment>
<dbReference type="AlphaFoldDB" id="A0A0C9YH01"/>
<evidence type="ECO:0000256" key="3">
    <source>
        <dbReference type="ARBA" id="ARBA00022552"/>
    </source>
</evidence>
<comment type="function">
    <text evidence="6">Required for exosome-dependent processing of pre-rRNA and small nucleolar RNA (snRNA) precursors. Involved in processing of 35S pre-rRNA at the A0, A1 and A2 sites.</text>
</comment>
<protein>
    <recommendedName>
        <fullName evidence="6">Exosome complex protein</fullName>
    </recommendedName>
</protein>
<dbReference type="GO" id="GO:0010468">
    <property type="term" value="P:regulation of gene expression"/>
    <property type="evidence" value="ECO:0007669"/>
    <property type="project" value="TreeGrafter"/>
</dbReference>
<dbReference type="OrthoDB" id="1421013at2759"/>
<dbReference type="Proteomes" id="UP000054477">
    <property type="component" value="Unassembled WGS sequence"/>
</dbReference>
<dbReference type="EMBL" id="KN838548">
    <property type="protein sequence ID" value="KIK07303.1"/>
    <property type="molecule type" value="Genomic_DNA"/>
</dbReference>
<dbReference type="GO" id="GO:0003677">
    <property type="term" value="F:DNA binding"/>
    <property type="evidence" value="ECO:0007669"/>
    <property type="project" value="TreeGrafter"/>
</dbReference>
<proteinExistence type="inferred from homology"/>
<keyword evidence="3 6" id="KW-0698">rRNA processing</keyword>
<comment type="similarity">
    <text evidence="2 6">Belongs to the C1D family.</text>
</comment>
<dbReference type="PANTHER" id="PTHR15341">
    <property type="entry name" value="SUN-COR STEROID HORMONE RECEPTOR CO-REPRESSOR"/>
    <property type="match status" value="1"/>
</dbReference>
<organism evidence="7 8">
    <name type="scientific">Laccaria amethystina LaAM-08-1</name>
    <dbReference type="NCBI Taxonomy" id="1095629"/>
    <lineage>
        <taxon>Eukaryota</taxon>
        <taxon>Fungi</taxon>
        <taxon>Dikarya</taxon>
        <taxon>Basidiomycota</taxon>
        <taxon>Agaricomycotina</taxon>
        <taxon>Agaricomycetes</taxon>
        <taxon>Agaricomycetidae</taxon>
        <taxon>Agaricales</taxon>
        <taxon>Agaricineae</taxon>
        <taxon>Hydnangiaceae</taxon>
        <taxon>Laccaria</taxon>
    </lineage>
</organism>
<keyword evidence="5 6" id="KW-0539">Nucleus</keyword>
<evidence type="ECO:0000256" key="2">
    <source>
        <dbReference type="ARBA" id="ARBA00009154"/>
    </source>
</evidence>